<protein>
    <submittedName>
        <fullName evidence="4">Planctomycete cytochrome C</fullName>
    </submittedName>
</protein>
<dbReference type="Pfam" id="PF07587">
    <property type="entry name" value="PSD1"/>
    <property type="match status" value="1"/>
</dbReference>
<name>A0ABX5XWN9_9BACT</name>
<organism evidence="4 5">
    <name type="scientific">Stieleria magnilauensis</name>
    <dbReference type="NCBI Taxonomy" id="2527963"/>
    <lineage>
        <taxon>Bacteria</taxon>
        <taxon>Pseudomonadati</taxon>
        <taxon>Planctomycetota</taxon>
        <taxon>Planctomycetia</taxon>
        <taxon>Pirellulales</taxon>
        <taxon>Pirellulaceae</taxon>
        <taxon>Stieleria</taxon>
    </lineage>
</organism>
<feature type="domain" description="DUF1553" evidence="2">
    <location>
        <begin position="717"/>
        <end position="978"/>
    </location>
</feature>
<dbReference type="Proteomes" id="UP000318081">
    <property type="component" value="Chromosome"/>
</dbReference>
<evidence type="ECO:0000259" key="2">
    <source>
        <dbReference type="Pfam" id="PF07587"/>
    </source>
</evidence>
<dbReference type="InterPro" id="IPR022655">
    <property type="entry name" value="DUF1553"/>
</dbReference>
<proteinExistence type="predicted"/>
<feature type="domain" description="Cytochrome C Planctomycete-type" evidence="3">
    <location>
        <begin position="96"/>
        <end position="151"/>
    </location>
</feature>
<dbReference type="Pfam" id="PF07583">
    <property type="entry name" value="PSCyt2"/>
    <property type="match status" value="1"/>
</dbReference>
<evidence type="ECO:0000259" key="3">
    <source>
        <dbReference type="Pfam" id="PF07635"/>
    </source>
</evidence>
<sequence length="1016" mass="113599">MSTALGRRRPLRPNLTRNRFAGTIARREGGLLGGMRPVAKSLLSDRIANPHRKDDRIHWLIGIFLLVGFSCGSDVVQAERPIDFNKQIRPILTQHCTSCHGGVKQAGDLSFVYADKVLPPDGWVIEPGDPDASILIERVKSDDPDERMPPPHEHPDPLSPGEIELLERWIREGAKWGGLWSLEPLQPATIAAGSDGSNWPRQPLDGRVLERLKSQGLSPSPEADPEEWLRRVSFDLIGLPPSMDRIASFRTELNRAVDASSREQVYVREVDRLLGSERFGERWASVWMDLARYADSKGFEKDPHRDMWPYRDWLIRAFNDDMPYDEFTIRQLAGDLLEQPTPDDLIATAFHRNTQTNTEGGTDDEEFRVAALIDRINTTWTVWQATTFGCVQCHSHPYDAFKHEEYYACMAIMNDTLDADLPSDYPTLKIPDDPARLAAAVEVQRTYQRRRDERNQLGSELAGKVAWSPLVPSNASSTEGALRIEDDRVRTAGGTFPPGVRYTVQADAPPLTALRIEILPASDNPANWPEQGSVLSQLKLSVEKADGTVIPVPIADVFADALTGPEDPRSSLDKDAAGVGGYPKLYRPRWAVFVLRDRLVPEAFGPGAVLRLEMLQSNSVAGNLATPIRHFRWQVCDEAAWTELIASKALADATEALEQAKQAAAKVRGADLPVMQQRQAAVGRATRQFIRGNWLDRGEEIPPGIPTVFDTEQTVRNRLDFARWIVSRDNPLAARVWVNRIWAQLFGIGLVETLEDFGSSGTQPADRELLDHLALRLREQHRWQLKPLLRELVLSSVYRQTSAAPESLREHDPRNRLLARGPRTRLTAEMIRDQALSVAGLLENRLGGPSVMPPQPDGVWQTVYSGAQWKTPEGADRYRRALYTYWRRTSPYPSFLMFDAPTRDLCSARRIATNTPLQALVTLNDPVYVECGRALATRATELSAADDSADVADAIEWMYWAVTQRPPGQLEIDELTQLYHDLREDPSGDAARGGIALDALAIVANTILNLDRAVTK</sequence>
<evidence type="ECO:0000313" key="4">
    <source>
        <dbReference type="EMBL" id="QDV85081.1"/>
    </source>
</evidence>
<dbReference type="Pfam" id="PF07635">
    <property type="entry name" value="PSCyt1"/>
    <property type="match status" value="1"/>
</dbReference>
<gene>
    <name evidence="4" type="ORF">TBK1r_40350</name>
</gene>
<dbReference type="InterPro" id="IPR011444">
    <property type="entry name" value="DUF1549"/>
</dbReference>
<dbReference type="InterPro" id="IPR011429">
    <property type="entry name" value="Cyt_c_Planctomycete-type"/>
</dbReference>
<reference evidence="4 5" key="1">
    <citation type="submission" date="2019-02" db="EMBL/GenBank/DDBJ databases">
        <title>Deep-cultivation of Planctomycetes and their phenomic and genomic characterization uncovers novel biology.</title>
        <authorList>
            <person name="Wiegand S."/>
            <person name="Jogler M."/>
            <person name="Boedeker C."/>
            <person name="Pinto D."/>
            <person name="Vollmers J."/>
            <person name="Rivas-Marin E."/>
            <person name="Kohn T."/>
            <person name="Peeters S.H."/>
            <person name="Heuer A."/>
            <person name="Rast P."/>
            <person name="Oberbeckmann S."/>
            <person name="Bunk B."/>
            <person name="Jeske O."/>
            <person name="Meyerdierks A."/>
            <person name="Storesund J.E."/>
            <person name="Kallscheuer N."/>
            <person name="Luecker S."/>
            <person name="Lage O.M."/>
            <person name="Pohl T."/>
            <person name="Merkel B.J."/>
            <person name="Hornburger P."/>
            <person name="Mueller R.-W."/>
            <person name="Bruemmer F."/>
            <person name="Labrenz M."/>
            <person name="Spormann A.M."/>
            <person name="Op den Camp H."/>
            <person name="Overmann J."/>
            <person name="Amann R."/>
            <person name="Jetten M.S.M."/>
            <person name="Mascher T."/>
            <person name="Medema M.H."/>
            <person name="Devos D.P."/>
            <person name="Kaster A.-K."/>
            <person name="Ovreas L."/>
            <person name="Rohde M."/>
            <person name="Galperin M.Y."/>
            <person name="Jogler C."/>
        </authorList>
    </citation>
    <scope>NUCLEOTIDE SEQUENCE [LARGE SCALE GENOMIC DNA]</scope>
    <source>
        <strain evidence="4 5">TBK1r</strain>
    </source>
</reference>
<dbReference type="PANTHER" id="PTHR35889:SF3">
    <property type="entry name" value="F-BOX DOMAIN-CONTAINING PROTEIN"/>
    <property type="match status" value="1"/>
</dbReference>
<evidence type="ECO:0000313" key="5">
    <source>
        <dbReference type="Proteomes" id="UP000318081"/>
    </source>
</evidence>
<feature type="domain" description="DUF1549" evidence="1">
    <location>
        <begin position="203"/>
        <end position="416"/>
    </location>
</feature>
<dbReference type="EMBL" id="CP036432">
    <property type="protein sequence ID" value="QDV85081.1"/>
    <property type="molecule type" value="Genomic_DNA"/>
</dbReference>
<keyword evidence="5" id="KW-1185">Reference proteome</keyword>
<dbReference type="PANTHER" id="PTHR35889">
    <property type="entry name" value="CYCLOINULO-OLIGOSACCHARIDE FRUCTANOTRANSFERASE-RELATED"/>
    <property type="match status" value="1"/>
</dbReference>
<evidence type="ECO:0000259" key="1">
    <source>
        <dbReference type="Pfam" id="PF07583"/>
    </source>
</evidence>
<accession>A0ABX5XWN9</accession>